<dbReference type="GO" id="GO:0016747">
    <property type="term" value="F:acyltransferase activity, transferring groups other than amino-acyl groups"/>
    <property type="evidence" value="ECO:0007669"/>
    <property type="project" value="InterPro"/>
</dbReference>
<evidence type="ECO:0000313" key="2">
    <source>
        <dbReference type="EMBL" id="MCZ0703915.1"/>
    </source>
</evidence>
<comment type="caution">
    <text evidence="2">The sequence shown here is derived from an EMBL/GenBank/DDBJ whole genome shotgun (WGS) entry which is preliminary data.</text>
</comment>
<dbReference type="AlphaFoldDB" id="A0A9J6REZ8"/>
<reference evidence="2" key="1">
    <citation type="submission" date="2022-11" db="EMBL/GenBank/DDBJ databases">
        <title>WGS of Natronobacillus azotifigens 24KS-1, an anaerobic diazotrophic haloalkaliphile from soda-rich habitats.</title>
        <authorList>
            <person name="Sorokin D.Y."/>
            <person name="Merkel A.Y."/>
        </authorList>
    </citation>
    <scope>NUCLEOTIDE SEQUENCE</scope>
    <source>
        <strain evidence="2">24KS-1</strain>
    </source>
</reference>
<dbReference type="Pfam" id="PF13508">
    <property type="entry name" value="Acetyltransf_7"/>
    <property type="match status" value="1"/>
</dbReference>
<dbReference type="Proteomes" id="UP001084197">
    <property type="component" value="Unassembled WGS sequence"/>
</dbReference>
<keyword evidence="3" id="KW-1185">Reference proteome</keyword>
<dbReference type="SUPFAM" id="SSF55729">
    <property type="entry name" value="Acyl-CoA N-acyltransferases (Nat)"/>
    <property type="match status" value="1"/>
</dbReference>
<protein>
    <submittedName>
        <fullName evidence="2">GNAT family N-acetyltransferase</fullName>
    </submittedName>
</protein>
<dbReference type="InterPro" id="IPR000182">
    <property type="entry name" value="GNAT_dom"/>
</dbReference>
<evidence type="ECO:0000313" key="3">
    <source>
        <dbReference type="Proteomes" id="UP001084197"/>
    </source>
</evidence>
<dbReference type="EMBL" id="JAPRAT010000024">
    <property type="protein sequence ID" value="MCZ0703915.1"/>
    <property type="molecule type" value="Genomic_DNA"/>
</dbReference>
<name>A0A9J6REZ8_9BACI</name>
<evidence type="ECO:0000259" key="1">
    <source>
        <dbReference type="PROSITE" id="PS51186"/>
    </source>
</evidence>
<sequence length="196" mass="23670">MDWFEKLNEYFPIQEMKSKQHMETLLKEKSDVYYKDEGDEHVLMYAEFEEFIFIDYLYVAASSRGKGLGHQLIEKLKARKKPIILEVEPVDYKDTDSAKRLHFYRREDFKHAKSIGYNRRSLATNENTPLEILYWSPNDDNEETIYQQMRRMYEDIHTYKDEQLYGKPYQKAEEVLSYDQKRKTDDIFGALKETNK</sequence>
<accession>A0A9J6REZ8</accession>
<feature type="domain" description="N-acetyltransferase" evidence="1">
    <location>
        <begin position="1"/>
        <end position="139"/>
    </location>
</feature>
<dbReference type="PROSITE" id="PS51186">
    <property type="entry name" value="GNAT"/>
    <property type="match status" value="1"/>
</dbReference>
<dbReference type="Gene3D" id="3.40.630.30">
    <property type="match status" value="1"/>
</dbReference>
<organism evidence="2 3">
    <name type="scientific">Natronobacillus azotifigens</name>
    <dbReference type="NCBI Taxonomy" id="472978"/>
    <lineage>
        <taxon>Bacteria</taxon>
        <taxon>Bacillati</taxon>
        <taxon>Bacillota</taxon>
        <taxon>Bacilli</taxon>
        <taxon>Bacillales</taxon>
        <taxon>Bacillaceae</taxon>
        <taxon>Natronobacillus</taxon>
    </lineage>
</organism>
<dbReference type="RefSeq" id="WP_268780675.1">
    <property type="nucleotide sequence ID" value="NZ_JAPRAT010000024.1"/>
</dbReference>
<dbReference type="InterPro" id="IPR016181">
    <property type="entry name" value="Acyl_CoA_acyltransferase"/>
</dbReference>
<gene>
    <name evidence="2" type="ORF">OWO01_11905</name>
</gene>
<dbReference type="CDD" id="cd04301">
    <property type="entry name" value="NAT_SF"/>
    <property type="match status" value="1"/>
</dbReference>
<proteinExistence type="predicted"/>